<evidence type="ECO:0000313" key="2">
    <source>
        <dbReference type="Proteomes" id="UP001165101"/>
    </source>
</evidence>
<name>A0ACB5U237_CANBO</name>
<proteinExistence type="predicted"/>
<organism evidence="1 2">
    <name type="scientific">Candida boidinii</name>
    <name type="common">Yeast</name>
    <dbReference type="NCBI Taxonomy" id="5477"/>
    <lineage>
        <taxon>Eukaryota</taxon>
        <taxon>Fungi</taxon>
        <taxon>Dikarya</taxon>
        <taxon>Ascomycota</taxon>
        <taxon>Saccharomycotina</taxon>
        <taxon>Pichiomycetes</taxon>
        <taxon>Pichiales</taxon>
        <taxon>Pichiaceae</taxon>
        <taxon>Ogataea</taxon>
        <taxon>Ogataea/Candida clade</taxon>
    </lineage>
</organism>
<dbReference type="Proteomes" id="UP001165101">
    <property type="component" value="Unassembled WGS sequence"/>
</dbReference>
<accession>A0ACB5U237</accession>
<comment type="caution">
    <text evidence="1">The sequence shown here is derived from an EMBL/GenBank/DDBJ whole genome shotgun (WGS) entry which is preliminary data.</text>
</comment>
<sequence length="150" mass="17200">MEKINYNDSNFKNTNKIIDSNIAGEESLTTGKCTAINPDEKRGKDEGIESGYEYLRRIRKQFTDLTGGVMLHTWYETVSGSDFYMRLMKYVQVVELIKDQKNMVGLCNMIGKMMIESNYSLSKEIAKLILFCASRSNGNTETVLENMYDE</sequence>
<gene>
    <name evidence="1" type="ORF">Cboi01_000542400</name>
</gene>
<evidence type="ECO:0000313" key="1">
    <source>
        <dbReference type="EMBL" id="GME99967.1"/>
    </source>
</evidence>
<keyword evidence="2" id="KW-1185">Reference proteome</keyword>
<reference evidence="1" key="1">
    <citation type="submission" date="2023-04" db="EMBL/GenBank/DDBJ databases">
        <title>Candida boidinii NBRC 1967.</title>
        <authorList>
            <person name="Ichikawa N."/>
            <person name="Sato H."/>
            <person name="Tonouchi N."/>
        </authorList>
    </citation>
    <scope>NUCLEOTIDE SEQUENCE</scope>
    <source>
        <strain evidence="1">NBRC 1967</strain>
    </source>
</reference>
<dbReference type="EMBL" id="BSXV01004204">
    <property type="protein sequence ID" value="GME99967.1"/>
    <property type="molecule type" value="Genomic_DNA"/>
</dbReference>
<protein>
    <submittedName>
        <fullName evidence="1">Unnamed protein product</fullName>
    </submittedName>
</protein>